<feature type="compositionally biased region" description="Low complexity" evidence="3">
    <location>
        <begin position="376"/>
        <end position="389"/>
    </location>
</feature>
<feature type="compositionally biased region" description="Acidic residues" evidence="3">
    <location>
        <begin position="1195"/>
        <end position="1204"/>
    </location>
</feature>
<feature type="region of interest" description="Disordered" evidence="3">
    <location>
        <begin position="480"/>
        <end position="561"/>
    </location>
</feature>
<feature type="compositionally biased region" description="Polar residues" evidence="3">
    <location>
        <begin position="539"/>
        <end position="550"/>
    </location>
</feature>
<sequence length="1346" mass="147411">MEQQTQLVSEPAKSLVEEVMKSAEQMVELPKQQKPLNERQLTEDFLLMEQQTQLPSDIVKPTDKLIDGIESAAPVGDEASPFHTPKLTTSVVTQEPQQLASEYDSDTFGKQATMPLGDSKMDQGLTAPVSMEPRKSLTDAEFCKSVGETITKKMSVGVIEISDELKKIESEIPHSQTPPPTPSDNKTDKQNEEPELISLERDYLADTVTTLHTTTESTLERVSAITKIETLHERKVNLSSLDTAKISHEIGDVKVGGGDDDSDGDGGDLVARIREEANILVDRVLEESVEIIESQGHQANGHEIAKLDYNSESENYAITCDDIGGVDVIKSPTIESMSGKSFDDNMSFTDEHIHLPLHAQNTTTTMTTTITTQFQQQQSQSAVPSTSAAKVASSRNQAEDESETRARRIDRKIEKLSTDMDDVSARFDEAFEMSVPEDEISALQGDFSKLSWDESVSPTTNTMADMAQNQITPDNDIQDLIAETGGDLPNSSETDTTPVPPSKESESKTETEPTVVTNAFTTTSHDTPTPKPRVLKASSPVSEGTDSTTIPGPVPKPEIPIDISFDATAPVPKPRAPIKHTEPFENLAALAEQSDSISLRSFELTEDISKTDEPSTELSIRSQLRDIVTTTTVSEDHTESFEPTSEISVDDADTEKSEGAEKTTSFYIGESSRNVIIKTSTRSASVTPQEEEAQGEIGIDAKDISLMKEVSVDSDEANDVFKEFVTMKPEDPTAMDNKITRQGSETRNDILEFENADKDKTAEQKLSKVTTEESLTTSTGSSGRAIIEIAPSSSEDPDESSKEIPEIVNTISEKAASTDKFELPLEKSEWETSEKEIPTEGKPKVVHSPQQPQEASMKSTLDKFHVDEILAEEQVSEDHSSSDHKSFKEEKDLIPSELRSSTVPQEYTFAVESEDISSFIGIPEASMHTSTLDSTQPPEGLFDTTIKETLNKQAAMAHYAQDVFGRGERRDDHGSLGFISTGTAEELSSMEEHVAKEEQASLGFISTETAEDFSSMEDYYSEKLAVASVVADEAATEKSLTTSTFEELSSDQSMKPIDVVVHRLKTETSPDSINRWSIPDVDTSSSSESFHRSFDKTQSRPLSSDLDNLVTTTGTGTSSDYQTAREFTTTGRTEGTEYISAVSTLGSSSLDSQSETSANLASIDVSELSETLVASSAEVDAFEAEEMSRLRDLRADDEDSDESVELPGTAYPTSEQQSLMKRSQEMIFKPKSLDEEPLPVEVAQIEEYPKPKEAERTWGLAYPLEDSKVDSPRESEKGEDILLYHGDPRRSIDESKLASSLDEGSILSVSMSSTSNIDTVVENFDDIIGSAGSPPMDRYRGFPVRP</sequence>
<keyword evidence="5" id="KW-1185">Reference proteome</keyword>
<feature type="region of interest" description="Disordered" evidence="3">
    <location>
        <begin position="1190"/>
        <end position="1222"/>
    </location>
</feature>
<proteinExistence type="predicted"/>
<feature type="compositionally biased region" description="Polar residues" evidence="3">
    <location>
        <begin position="1099"/>
        <end position="1108"/>
    </location>
</feature>
<feature type="region of interest" description="Disordered" evidence="3">
    <location>
        <begin position="1075"/>
        <end position="1108"/>
    </location>
</feature>
<feature type="region of interest" description="Disordered" evidence="3">
    <location>
        <begin position="729"/>
        <end position="903"/>
    </location>
</feature>
<feature type="region of interest" description="Disordered" evidence="3">
    <location>
        <begin position="632"/>
        <end position="662"/>
    </location>
</feature>
<dbReference type="PANTHER" id="PTHR24123">
    <property type="entry name" value="ANKYRIN REPEAT-CONTAINING"/>
    <property type="match status" value="1"/>
</dbReference>
<gene>
    <name evidence="4" type="primary">Dsim\GD13039</name>
    <name evidence="4" type="ORF">Dsim_GD13039</name>
</gene>
<organism evidence="4 5">
    <name type="scientific">Drosophila simulans</name>
    <name type="common">Fruit fly</name>
    <dbReference type="NCBI Taxonomy" id="7240"/>
    <lineage>
        <taxon>Eukaryota</taxon>
        <taxon>Metazoa</taxon>
        <taxon>Ecdysozoa</taxon>
        <taxon>Arthropoda</taxon>
        <taxon>Hexapoda</taxon>
        <taxon>Insecta</taxon>
        <taxon>Pterygota</taxon>
        <taxon>Neoptera</taxon>
        <taxon>Endopterygota</taxon>
        <taxon>Diptera</taxon>
        <taxon>Brachycera</taxon>
        <taxon>Muscomorpha</taxon>
        <taxon>Ephydroidea</taxon>
        <taxon>Drosophilidae</taxon>
        <taxon>Drosophila</taxon>
        <taxon>Sophophora</taxon>
    </lineage>
</organism>
<feature type="region of interest" description="Disordered" evidence="3">
    <location>
        <begin position="376"/>
        <end position="412"/>
    </location>
</feature>
<feature type="compositionally biased region" description="Polar residues" evidence="3">
    <location>
        <begin position="518"/>
        <end position="527"/>
    </location>
</feature>
<reference evidence="4 5" key="1">
    <citation type="journal article" date="2007" name="Nature">
        <title>Evolution of genes and genomes on the Drosophila phylogeny.</title>
        <authorList>
            <consortium name="Drosophila 12 Genomes Consortium"/>
            <person name="Clark A.G."/>
            <person name="Eisen M.B."/>
            <person name="Smith D.R."/>
            <person name="Bergman C.M."/>
            <person name="Oliver B."/>
            <person name="Markow T.A."/>
            <person name="Kaufman T.C."/>
            <person name="Kellis M."/>
            <person name="Gelbart W."/>
            <person name="Iyer V.N."/>
            <person name="Pollard D.A."/>
            <person name="Sackton T.B."/>
            <person name="Larracuente A.M."/>
            <person name="Singh N.D."/>
            <person name="Abad J.P."/>
            <person name="Abt D.N."/>
            <person name="Adryan B."/>
            <person name="Aguade M."/>
            <person name="Akashi H."/>
            <person name="Anderson W.W."/>
            <person name="Aquadro C.F."/>
            <person name="Ardell D.H."/>
            <person name="Arguello R."/>
            <person name="Artieri C.G."/>
            <person name="Barbash D.A."/>
            <person name="Barker D."/>
            <person name="Barsanti P."/>
            <person name="Batterham P."/>
            <person name="Batzoglou S."/>
            <person name="Begun D."/>
            <person name="Bhutkar A."/>
            <person name="Blanco E."/>
            <person name="Bosak S.A."/>
            <person name="Bradley R.K."/>
            <person name="Brand A.D."/>
            <person name="Brent M.R."/>
            <person name="Brooks A.N."/>
            <person name="Brown R.H."/>
            <person name="Butlin R.K."/>
            <person name="Caggese C."/>
            <person name="Calvi B.R."/>
            <person name="Bernardo de Carvalho A."/>
            <person name="Caspi A."/>
            <person name="Castrezana S."/>
            <person name="Celniker S.E."/>
            <person name="Chang J.L."/>
            <person name="Chapple C."/>
            <person name="Chatterji S."/>
            <person name="Chinwalla A."/>
            <person name="Civetta A."/>
            <person name="Clifton S.W."/>
            <person name="Comeron J.M."/>
            <person name="Costello J.C."/>
            <person name="Coyne J.A."/>
            <person name="Daub J."/>
            <person name="David R.G."/>
            <person name="Delcher A.L."/>
            <person name="Delehaunty K."/>
            <person name="Do C.B."/>
            <person name="Ebling H."/>
            <person name="Edwards K."/>
            <person name="Eickbush T."/>
            <person name="Evans J.D."/>
            <person name="Filipski A."/>
            <person name="Findeiss S."/>
            <person name="Freyhult E."/>
            <person name="Fulton L."/>
            <person name="Fulton R."/>
            <person name="Garcia A.C."/>
            <person name="Gardiner A."/>
            <person name="Garfield D.A."/>
            <person name="Garvin B.E."/>
            <person name="Gibson G."/>
            <person name="Gilbert D."/>
            <person name="Gnerre S."/>
            <person name="Godfrey J."/>
            <person name="Good R."/>
            <person name="Gotea V."/>
            <person name="Gravely B."/>
            <person name="Greenberg A.J."/>
            <person name="Griffiths-Jones S."/>
            <person name="Gross S."/>
            <person name="Guigo R."/>
            <person name="Gustafson E.A."/>
            <person name="Haerty W."/>
            <person name="Hahn M.W."/>
            <person name="Halligan D.L."/>
            <person name="Halpern A.L."/>
            <person name="Halter G.M."/>
            <person name="Han M.V."/>
            <person name="Heger A."/>
            <person name="Hillier L."/>
            <person name="Hinrichs A.S."/>
            <person name="Holmes I."/>
            <person name="Hoskins R.A."/>
            <person name="Hubisz M.J."/>
            <person name="Hultmark D."/>
            <person name="Huntley M.A."/>
            <person name="Jaffe D.B."/>
            <person name="Jagadeeshan S."/>
            <person name="Jeck W.R."/>
            <person name="Johnson J."/>
            <person name="Jones C.D."/>
            <person name="Jordan W.C."/>
            <person name="Karpen G.H."/>
            <person name="Kataoka E."/>
            <person name="Keightley P.D."/>
            <person name="Kheradpour P."/>
            <person name="Kirkness E.F."/>
            <person name="Koerich L.B."/>
            <person name="Kristiansen K."/>
            <person name="Kudrna D."/>
            <person name="Kulathinal R.J."/>
            <person name="Kumar S."/>
            <person name="Kwok R."/>
            <person name="Lander E."/>
            <person name="Langley C.H."/>
            <person name="Lapoint R."/>
            <person name="Lazzaro B.P."/>
            <person name="Lee S.J."/>
            <person name="Levesque L."/>
            <person name="Li R."/>
            <person name="Lin C.F."/>
            <person name="Lin M.F."/>
            <person name="Lindblad-Toh K."/>
            <person name="Llopart A."/>
            <person name="Long M."/>
            <person name="Low L."/>
            <person name="Lozovsky E."/>
            <person name="Lu J."/>
            <person name="Luo M."/>
            <person name="Machado C.A."/>
            <person name="Makalowski W."/>
            <person name="Marzo M."/>
            <person name="Matsuda M."/>
            <person name="Matzkin L."/>
            <person name="McAllister B."/>
            <person name="McBride C.S."/>
            <person name="McKernan B."/>
            <person name="McKernan K."/>
            <person name="Mendez-Lago M."/>
            <person name="Minx P."/>
            <person name="Mollenhauer M.U."/>
            <person name="Montooth K."/>
            <person name="Mount S.M."/>
            <person name="Mu X."/>
            <person name="Myers E."/>
            <person name="Negre B."/>
            <person name="Newfeld S."/>
            <person name="Nielsen R."/>
            <person name="Noor M.A."/>
            <person name="O'Grady P."/>
            <person name="Pachter L."/>
            <person name="Papaceit M."/>
            <person name="Parisi M.J."/>
            <person name="Parisi M."/>
            <person name="Parts L."/>
            <person name="Pedersen J.S."/>
            <person name="Pesole G."/>
            <person name="Phillippy A.M."/>
            <person name="Ponting C.P."/>
            <person name="Pop M."/>
            <person name="Porcelli D."/>
            <person name="Powell J.R."/>
            <person name="Prohaska S."/>
            <person name="Pruitt K."/>
            <person name="Puig M."/>
            <person name="Quesneville H."/>
            <person name="Ram K.R."/>
            <person name="Rand D."/>
            <person name="Rasmussen M.D."/>
            <person name="Reed L.K."/>
            <person name="Reenan R."/>
            <person name="Reily A."/>
            <person name="Remington K.A."/>
            <person name="Rieger T.T."/>
            <person name="Ritchie M.G."/>
            <person name="Robin C."/>
            <person name="Rogers Y.H."/>
            <person name="Rohde C."/>
            <person name="Rozas J."/>
            <person name="Rubenfield M.J."/>
            <person name="Ruiz A."/>
            <person name="Russo S."/>
            <person name="Salzberg S.L."/>
            <person name="Sanchez-Gracia A."/>
            <person name="Saranga D.J."/>
            <person name="Sato H."/>
            <person name="Schaeffer S.W."/>
            <person name="Schatz M.C."/>
            <person name="Schlenke T."/>
            <person name="Schwartz R."/>
            <person name="Segarra C."/>
            <person name="Singh R.S."/>
            <person name="Sirot L."/>
            <person name="Sirota M."/>
            <person name="Sisneros N.B."/>
            <person name="Smith C.D."/>
            <person name="Smith T.F."/>
            <person name="Spieth J."/>
            <person name="Stage D.E."/>
            <person name="Stark A."/>
            <person name="Stephan W."/>
            <person name="Strausberg R.L."/>
            <person name="Strempel S."/>
            <person name="Sturgill D."/>
            <person name="Sutton G."/>
            <person name="Sutton G.G."/>
            <person name="Tao W."/>
            <person name="Teichmann S."/>
            <person name="Tobari Y.N."/>
            <person name="Tomimura Y."/>
            <person name="Tsolas J.M."/>
            <person name="Valente V.L."/>
            <person name="Venter E."/>
            <person name="Venter J.C."/>
            <person name="Vicario S."/>
            <person name="Vieira F.G."/>
            <person name="Vilella A.J."/>
            <person name="Villasante A."/>
            <person name="Walenz B."/>
            <person name="Wang J."/>
            <person name="Wasserman M."/>
            <person name="Watts T."/>
            <person name="Wilson D."/>
            <person name="Wilson R.K."/>
            <person name="Wing R.A."/>
            <person name="Wolfner M.F."/>
            <person name="Wong A."/>
            <person name="Wong G.K."/>
            <person name="Wu C.I."/>
            <person name="Wu G."/>
            <person name="Yamamoto D."/>
            <person name="Yang H.P."/>
            <person name="Yang S.P."/>
            <person name="Yorke J.A."/>
            <person name="Yoshida K."/>
            <person name="Zdobnov E."/>
            <person name="Zhang P."/>
            <person name="Zhang Y."/>
            <person name="Zimin A.V."/>
            <person name="Baldwin J."/>
            <person name="Abdouelleil A."/>
            <person name="Abdulkadir J."/>
            <person name="Abebe A."/>
            <person name="Abera B."/>
            <person name="Abreu J."/>
            <person name="Acer S.C."/>
            <person name="Aftuck L."/>
            <person name="Alexander A."/>
            <person name="An P."/>
            <person name="Anderson E."/>
            <person name="Anderson S."/>
            <person name="Arachi H."/>
            <person name="Azer M."/>
            <person name="Bachantsang P."/>
            <person name="Barry A."/>
            <person name="Bayul T."/>
            <person name="Berlin A."/>
            <person name="Bessette D."/>
            <person name="Bloom T."/>
            <person name="Blye J."/>
            <person name="Boguslavskiy L."/>
            <person name="Bonnet C."/>
            <person name="Boukhgalter B."/>
            <person name="Bourzgui I."/>
            <person name="Brown A."/>
            <person name="Cahill P."/>
            <person name="Channer S."/>
            <person name="Cheshatsang Y."/>
            <person name="Chuda L."/>
            <person name="Citroen M."/>
            <person name="Collymore A."/>
            <person name="Cooke P."/>
            <person name="Costello M."/>
            <person name="D'Aco K."/>
            <person name="Daza R."/>
            <person name="De Haan G."/>
            <person name="DeGray S."/>
            <person name="DeMaso C."/>
            <person name="Dhargay N."/>
            <person name="Dooley K."/>
            <person name="Dooley E."/>
            <person name="Doricent M."/>
            <person name="Dorje P."/>
            <person name="Dorjee K."/>
            <person name="Dupes A."/>
            <person name="Elong R."/>
            <person name="Falk J."/>
            <person name="Farina A."/>
            <person name="Faro S."/>
            <person name="Ferguson D."/>
            <person name="Fisher S."/>
            <person name="Foley C.D."/>
            <person name="Franke A."/>
            <person name="Friedrich D."/>
            <person name="Gadbois L."/>
            <person name="Gearin G."/>
            <person name="Gearin C.R."/>
            <person name="Giannoukos G."/>
            <person name="Goode T."/>
            <person name="Graham J."/>
            <person name="Grandbois E."/>
            <person name="Grewal S."/>
            <person name="Gyaltsen K."/>
            <person name="Hafez N."/>
            <person name="Hagos B."/>
            <person name="Hall J."/>
            <person name="Henson C."/>
            <person name="Hollinger A."/>
            <person name="Honan T."/>
            <person name="Huard M.D."/>
            <person name="Hughes L."/>
            <person name="Hurhula B."/>
            <person name="Husby M.E."/>
            <person name="Kamat A."/>
            <person name="Kanga B."/>
            <person name="Kashin S."/>
            <person name="Khazanovich D."/>
            <person name="Kisner P."/>
            <person name="Lance K."/>
            <person name="Lara M."/>
            <person name="Lee W."/>
            <person name="Lennon N."/>
            <person name="Letendre F."/>
            <person name="LeVine R."/>
            <person name="Lipovsky A."/>
            <person name="Liu X."/>
            <person name="Liu J."/>
            <person name="Liu S."/>
            <person name="Lokyitsang T."/>
            <person name="Lokyitsang Y."/>
            <person name="Lubonja R."/>
            <person name="Lui A."/>
            <person name="MacDonald P."/>
            <person name="Magnisalis V."/>
            <person name="Maru K."/>
            <person name="Matthews C."/>
            <person name="McCusker W."/>
            <person name="McDonough S."/>
            <person name="Mehta T."/>
            <person name="Meldrim J."/>
            <person name="Meneus L."/>
            <person name="Mihai O."/>
            <person name="Mihalev A."/>
            <person name="Mihova T."/>
            <person name="Mittelman R."/>
            <person name="Mlenga V."/>
            <person name="Montmayeur A."/>
            <person name="Mulrain L."/>
            <person name="Navidi A."/>
            <person name="Naylor J."/>
            <person name="Negash T."/>
            <person name="Nguyen T."/>
            <person name="Nguyen N."/>
            <person name="Nicol R."/>
            <person name="Norbu C."/>
            <person name="Norbu N."/>
            <person name="Novod N."/>
            <person name="O'Neill B."/>
            <person name="Osman S."/>
            <person name="Markiewicz E."/>
            <person name="Oyono O.L."/>
            <person name="Patti C."/>
            <person name="Phunkhang P."/>
            <person name="Pierre F."/>
            <person name="Priest M."/>
            <person name="Raghuraman S."/>
            <person name="Rege F."/>
            <person name="Reyes R."/>
            <person name="Rise C."/>
            <person name="Rogov P."/>
            <person name="Ross K."/>
            <person name="Ryan E."/>
            <person name="Settipalli S."/>
            <person name="Shea T."/>
            <person name="Sherpa N."/>
            <person name="Shi L."/>
            <person name="Shih D."/>
            <person name="Sparrow T."/>
            <person name="Spaulding J."/>
            <person name="Stalker J."/>
            <person name="Stange-Thomann N."/>
            <person name="Stavropoulos S."/>
            <person name="Stone C."/>
            <person name="Strader C."/>
            <person name="Tesfaye S."/>
            <person name="Thomson T."/>
            <person name="Thoulutsang Y."/>
            <person name="Thoulutsang D."/>
            <person name="Topham K."/>
            <person name="Topping I."/>
            <person name="Tsamla T."/>
            <person name="Vassiliev H."/>
            <person name="Vo A."/>
            <person name="Wangchuk T."/>
            <person name="Wangdi T."/>
            <person name="Weiand M."/>
            <person name="Wilkinson J."/>
            <person name="Wilson A."/>
            <person name="Yadav S."/>
            <person name="Young G."/>
            <person name="Yu Q."/>
            <person name="Zembek L."/>
            <person name="Zhong D."/>
            <person name="Zimmer A."/>
            <person name="Zwirko Z."/>
            <person name="Jaffe D.B."/>
            <person name="Alvarez P."/>
            <person name="Brockman W."/>
            <person name="Butler J."/>
            <person name="Chin C."/>
            <person name="Gnerre S."/>
            <person name="Grabherr M."/>
            <person name="Kleber M."/>
            <person name="Mauceli E."/>
            <person name="MacCallum I."/>
        </authorList>
    </citation>
    <scope>NUCLEOTIDE SEQUENCE [LARGE SCALE GENOMIC DNA]</scope>
    <source>
        <strain evidence="5">white501</strain>
    </source>
</reference>
<dbReference type="InterPro" id="IPR051165">
    <property type="entry name" value="Multifunctional_ANK_Repeat"/>
</dbReference>
<feature type="compositionally biased region" description="Basic and acidic residues" evidence="3">
    <location>
        <begin position="403"/>
        <end position="412"/>
    </location>
</feature>
<dbReference type="HOGENOM" id="CLU_258020_0_0_1"/>
<feature type="compositionally biased region" description="Basic and acidic residues" evidence="3">
    <location>
        <begin position="1089"/>
        <end position="1098"/>
    </location>
</feature>
<dbReference type="PANTHER" id="PTHR24123:SF141">
    <property type="entry name" value="ANKYRIN 2, ISOFORM U"/>
    <property type="match status" value="1"/>
</dbReference>
<evidence type="ECO:0000313" key="4">
    <source>
        <dbReference type="EMBL" id="EDX09601.1"/>
    </source>
</evidence>
<evidence type="ECO:0000256" key="1">
    <source>
        <dbReference type="ARBA" id="ARBA00022737"/>
    </source>
</evidence>
<dbReference type="PhylomeDB" id="B4QKW8"/>
<keyword evidence="2" id="KW-0040">ANK repeat</keyword>
<dbReference type="Proteomes" id="UP000000304">
    <property type="component" value="Chromosome 3L"/>
</dbReference>
<accession>B4QKW8</accession>
<feature type="compositionally biased region" description="Basic and acidic residues" evidence="3">
    <location>
        <begin position="876"/>
        <end position="894"/>
    </location>
</feature>
<keyword evidence="1" id="KW-0677">Repeat</keyword>
<feature type="region of interest" description="Disordered" evidence="3">
    <location>
        <begin position="169"/>
        <end position="191"/>
    </location>
</feature>
<evidence type="ECO:0000256" key="3">
    <source>
        <dbReference type="SAM" id="MobiDB-lite"/>
    </source>
</evidence>
<evidence type="ECO:0000313" key="5">
    <source>
        <dbReference type="Proteomes" id="UP000000304"/>
    </source>
</evidence>
<dbReference type="STRING" id="7240.B4QKW8"/>
<feature type="compositionally biased region" description="Polar residues" evidence="3">
    <location>
        <begin position="848"/>
        <end position="859"/>
    </location>
</feature>
<name>B4QKW8_DROSI</name>
<feature type="compositionally biased region" description="Basic and acidic residues" evidence="3">
    <location>
        <begin position="744"/>
        <end position="766"/>
    </location>
</feature>
<feature type="compositionally biased region" description="Basic and acidic residues" evidence="3">
    <location>
        <begin position="816"/>
        <end position="843"/>
    </location>
</feature>
<protein>
    <submittedName>
        <fullName evidence="4">GD13039</fullName>
    </submittedName>
</protein>
<feature type="compositionally biased region" description="Polar residues" evidence="3">
    <location>
        <begin position="1211"/>
        <end position="1221"/>
    </location>
</feature>
<feature type="compositionally biased region" description="Low complexity" evidence="3">
    <location>
        <begin position="767"/>
        <end position="794"/>
    </location>
</feature>
<dbReference type="EMBL" id="CM000363">
    <property type="protein sequence ID" value="EDX09601.1"/>
    <property type="molecule type" value="Genomic_DNA"/>
</dbReference>
<evidence type="ECO:0000256" key="2">
    <source>
        <dbReference type="ARBA" id="ARBA00023043"/>
    </source>
</evidence>